<dbReference type="EMBL" id="JBHSQO010000009">
    <property type="protein sequence ID" value="MFC6089907.1"/>
    <property type="molecule type" value="Genomic_DNA"/>
</dbReference>
<dbReference type="NCBIfam" id="NF040586">
    <property type="entry name" value="FxSxx_TPR"/>
    <property type="match status" value="1"/>
</dbReference>
<dbReference type="Proteomes" id="UP001596220">
    <property type="component" value="Unassembled WGS sequence"/>
</dbReference>
<protein>
    <submittedName>
        <fullName evidence="4">FxSxx-COOH system tetratricopeptide repeat protein</fullName>
    </submittedName>
</protein>
<feature type="region of interest" description="Disordered" evidence="1">
    <location>
        <begin position="1"/>
        <end position="23"/>
    </location>
</feature>
<dbReference type="InterPro" id="IPR011990">
    <property type="entry name" value="TPR-like_helical_dom_sf"/>
</dbReference>
<dbReference type="Pfam" id="PF00931">
    <property type="entry name" value="NB-ARC"/>
    <property type="match status" value="1"/>
</dbReference>
<accession>A0ABW1P585</accession>
<evidence type="ECO:0000313" key="4">
    <source>
        <dbReference type="EMBL" id="MFC6089907.1"/>
    </source>
</evidence>
<dbReference type="InterPro" id="IPR053137">
    <property type="entry name" value="NLR-like"/>
</dbReference>
<dbReference type="Gene3D" id="3.40.50.300">
    <property type="entry name" value="P-loop containing nucleotide triphosphate hydrolases"/>
    <property type="match status" value="1"/>
</dbReference>
<dbReference type="InterPro" id="IPR047738">
    <property type="entry name" value="SAV_2336-like_N"/>
</dbReference>
<gene>
    <name evidence="4" type="primary">fxsT</name>
    <name evidence="4" type="ORF">ACFP3R_11555</name>
</gene>
<dbReference type="NCBIfam" id="NF041121">
    <property type="entry name" value="SAV_2336_NTERM"/>
    <property type="match status" value="1"/>
</dbReference>
<dbReference type="InterPro" id="IPR002182">
    <property type="entry name" value="NB-ARC"/>
</dbReference>
<dbReference type="Gene3D" id="1.25.40.10">
    <property type="entry name" value="Tetratricopeptide repeat domain"/>
    <property type="match status" value="2"/>
</dbReference>
<reference evidence="5" key="1">
    <citation type="journal article" date="2019" name="Int. J. Syst. Evol. Microbiol.">
        <title>The Global Catalogue of Microorganisms (GCM) 10K type strain sequencing project: providing services to taxonomists for standard genome sequencing and annotation.</title>
        <authorList>
            <consortium name="The Broad Institute Genomics Platform"/>
            <consortium name="The Broad Institute Genome Sequencing Center for Infectious Disease"/>
            <person name="Wu L."/>
            <person name="Ma J."/>
        </authorList>
    </citation>
    <scope>NUCLEOTIDE SEQUENCE [LARGE SCALE GENOMIC DNA]</scope>
    <source>
        <strain evidence="5">CGMCC 4.7246</strain>
    </source>
</reference>
<organism evidence="4 5">
    <name type="scientific">Saccharothrix lopnurensis</name>
    <dbReference type="NCBI Taxonomy" id="1670621"/>
    <lineage>
        <taxon>Bacteria</taxon>
        <taxon>Bacillati</taxon>
        <taxon>Actinomycetota</taxon>
        <taxon>Actinomycetes</taxon>
        <taxon>Pseudonocardiales</taxon>
        <taxon>Pseudonocardiaceae</taxon>
        <taxon>Saccharothrix</taxon>
    </lineage>
</organism>
<evidence type="ECO:0000259" key="3">
    <source>
        <dbReference type="Pfam" id="PF25000"/>
    </source>
</evidence>
<evidence type="ECO:0000313" key="5">
    <source>
        <dbReference type="Proteomes" id="UP001596220"/>
    </source>
</evidence>
<feature type="domain" description="DUF7779" evidence="3">
    <location>
        <begin position="710"/>
        <end position="801"/>
    </location>
</feature>
<feature type="domain" description="NB-ARC" evidence="2">
    <location>
        <begin position="476"/>
        <end position="632"/>
    </location>
</feature>
<dbReference type="InterPro" id="IPR027417">
    <property type="entry name" value="P-loop_NTPase"/>
</dbReference>
<comment type="caution">
    <text evidence="4">The sequence shown here is derived from an EMBL/GenBank/DDBJ whole genome shotgun (WGS) entry which is preliminary data.</text>
</comment>
<sequence>MGALDQGADGRAATGPGASGWTPDRVREALAPLVGRAHGLVVAVDDGPAMAIWAPTVDEVVGALRGSGVFGSVTTCAFGPDETGRVALRDPDAGHVLEPAGRPLVLVLTDAVDPGWRSGPAWAGLRELGAAHSVAVASPLSWSMARRTGLDLHRVRLRAPEPGAPNTAQEWAPQADVPGLYDALGDVVPVCFTGLGPPGLRRWAELTAATGWTDAGAALVPAGEDPAGVEPARRGEPLTAVRLVAAYRASASRSAAALAVHFATAPLEVALLARIQEHLLPDAGPAAVAEFLGGPLVVPPARDARVDPGRARFDFAVEGVREELLAHGRRSETERVFRLVREYLYEHEPEIAATPLPADEELVRTVGPVIAAPRHVVEVDRAVHRALSGIYLRYSTPTDPAFPARGDRGKKDGTGVLHSDERDRTLVRTGADGDRRNAGGVDVTSTVDREERSKSLTAPVFGGLPPRNPNFTGRTDLLEELGRRLVRGSTAAVLPEALHGMGGVGKSQLAIEYAYRNRAKFDVVWWIPAERSVKIVDSLVELGQRLELNVGSEANVAVQQVLDALRSGNHPKVPANWLLIFDNADSPGAVQRYLPTGGTGRILVTSRNSQWLSVARPLEVDVFRRAESVQLLRRRDPDLTEVDAGRLAEALGDLPLAVAQAAAWRVETGMPAAEYLELLAEKQLELLDVTTTLDYPKSVAAMWDLSLSELKRKNPSALRLLQMCAFLAPEPINRTMFTYNSRNIVDVPPELSRVLRDRLRLSEAIRDIHRFALVRVDHRTNSIELHRLVQAVLISQMNEDERATMRHAAHQMLAANDPESPTESDSWRKYADLSAHLAASDAYECESEGVRALLYNQVQFLYYWGEHNRSLELSERIYRIWVERLGEEHQDTLRMGRWYGFMLWVQGLYAEAASLNQVLVERHRDVFGEEHEETIAAISAVAADKRAKGDFPGALELSRGNYELCVRYLGDDDPMTLNEAHNLGVSLRLAGDYRSAYALDVDTWDRKVQMYGQEHEMALLTQISLTLDKRELGDYHEARVEHEEIVRAYQRQSEERPLNPMELRAVRHLAAMRRKAGDHEGAMAAADTAFEGLKLRYGLDHADTLAAALAKSIEMRHLGRHGKAAQLAQETLIRYAKTLGPEHPHTLAAAVNVAILRRLAGDPQGARELDENTLESFRARLGPDHPFTLITTINLASDLHDTGDAQRAFELGGEVLRRAVEVFGADHPTTLTCQANLAQDLRSLGREEEADALHQRTLDALRDRLGDRHPVIAHLDERRARANCDIDPMPL</sequence>
<dbReference type="InterPro" id="IPR056681">
    <property type="entry name" value="DUF7779"/>
</dbReference>
<dbReference type="RefSeq" id="WP_380635362.1">
    <property type="nucleotide sequence ID" value="NZ_JBHSQO010000009.1"/>
</dbReference>
<dbReference type="PANTHER" id="PTHR46082">
    <property type="entry name" value="ATP/GTP-BINDING PROTEIN-RELATED"/>
    <property type="match status" value="1"/>
</dbReference>
<evidence type="ECO:0000259" key="2">
    <source>
        <dbReference type="Pfam" id="PF00931"/>
    </source>
</evidence>
<dbReference type="SUPFAM" id="SSF48452">
    <property type="entry name" value="TPR-like"/>
    <property type="match status" value="3"/>
</dbReference>
<keyword evidence="5" id="KW-1185">Reference proteome</keyword>
<feature type="compositionally biased region" description="Basic and acidic residues" evidence="1">
    <location>
        <begin position="405"/>
        <end position="422"/>
    </location>
</feature>
<dbReference type="Pfam" id="PF13424">
    <property type="entry name" value="TPR_12"/>
    <property type="match status" value="2"/>
</dbReference>
<dbReference type="Pfam" id="PF25000">
    <property type="entry name" value="DUF7779"/>
    <property type="match status" value="1"/>
</dbReference>
<feature type="region of interest" description="Disordered" evidence="1">
    <location>
        <begin position="398"/>
        <end position="422"/>
    </location>
</feature>
<evidence type="ECO:0000256" key="1">
    <source>
        <dbReference type="SAM" id="MobiDB-lite"/>
    </source>
</evidence>
<proteinExistence type="predicted"/>
<name>A0ABW1P585_9PSEU</name>
<dbReference type="PANTHER" id="PTHR46082:SF6">
    <property type="entry name" value="AAA+ ATPASE DOMAIN-CONTAINING PROTEIN-RELATED"/>
    <property type="match status" value="1"/>
</dbReference>
<dbReference type="SUPFAM" id="SSF52540">
    <property type="entry name" value="P-loop containing nucleoside triphosphate hydrolases"/>
    <property type="match status" value="1"/>
</dbReference>